<dbReference type="Proteomes" id="UP000683360">
    <property type="component" value="Unassembled WGS sequence"/>
</dbReference>
<organism evidence="1 2">
    <name type="scientific">Mytilus edulis</name>
    <name type="common">Blue mussel</name>
    <dbReference type="NCBI Taxonomy" id="6550"/>
    <lineage>
        <taxon>Eukaryota</taxon>
        <taxon>Metazoa</taxon>
        <taxon>Spiralia</taxon>
        <taxon>Lophotrochozoa</taxon>
        <taxon>Mollusca</taxon>
        <taxon>Bivalvia</taxon>
        <taxon>Autobranchia</taxon>
        <taxon>Pteriomorphia</taxon>
        <taxon>Mytilida</taxon>
        <taxon>Mytiloidea</taxon>
        <taxon>Mytilidae</taxon>
        <taxon>Mytilinae</taxon>
        <taxon>Mytilus</taxon>
    </lineage>
</organism>
<name>A0A8S3RHE5_MYTED</name>
<gene>
    <name evidence="1" type="ORF">MEDL_20502</name>
</gene>
<dbReference type="AlphaFoldDB" id="A0A8S3RHE5"/>
<sequence>MLAKYHASPDDRVVSLPLETYTTKFEISHFSVGQENLQNNKHEFRNLQTMLEHIENMFDSENRKEMLSDITAEFEHIVQSTDINVLQDYLHSVYNNYSEFLFEDERSTFLFLLIAYHVLVASEIENSTQILNVIKVKLLQFQDCDFGFHVDCIFQFYLDVYYKDNPNDIFTNIHSIWKRDKATEFNLKLVYCKHLIEAKDYKTLIQLIHHHADYLIESFEENKHPQYNPSTATMVLLHILHHQVSLNKMERVKTIATILSRLSMSIMRYDKHFVFNGFYDFLLTLDNKQLLCTPYVIKLLQSLMKEQPLDYLSMILLSSDRLRQANHYTECIEFIKSNFQFISSFPTEKLKIQEECYYRQQYCITLLLLLNEYVTCYDTHKINLMLTKLLDFRVSFLSDIQSTSCYCFMGNKQCMTVGKHLQYLPFLMFNESHEKYRYV</sequence>
<evidence type="ECO:0000313" key="1">
    <source>
        <dbReference type="EMBL" id="CAG2206164.1"/>
    </source>
</evidence>
<dbReference type="EMBL" id="CAJPWZ010001043">
    <property type="protein sequence ID" value="CAG2206164.1"/>
    <property type="molecule type" value="Genomic_DNA"/>
</dbReference>
<reference evidence="1" key="1">
    <citation type="submission" date="2021-03" db="EMBL/GenBank/DDBJ databases">
        <authorList>
            <person name="Bekaert M."/>
        </authorList>
    </citation>
    <scope>NUCLEOTIDE SEQUENCE</scope>
</reference>
<proteinExistence type="predicted"/>
<accession>A0A8S3RHE5</accession>
<protein>
    <submittedName>
        <fullName evidence="1">Uncharacterized protein</fullName>
    </submittedName>
</protein>
<dbReference type="OrthoDB" id="10329809at2759"/>
<evidence type="ECO:0000313" key="2">
    <source>
        <dbReference type="Proteomes" id="UP000683360"/>
    </source>
</evidence>
<keyword evidence="2" id="KW-1185">Reference proteome</keyword>
<comment type="caution">
    <text evidence="1">The sequence shown here is derived from an EMBL/GenBank/DDBJ whole genome shotgun (WGS) entry which is preliminary data.</text>
</comment>